<dbReference type="PANTHER" id="PTHR42208:SF1">
    <property type="entry name" value="HEAVY METAL TRANSPORTER"/>
    <property type="match status" value="1"/>
</dbReference>
<dbReference type="PANTHER" id="PTHR42208">
    <property type="entry name" value="HEAVY METAL TRANSPORTER-RELATED"/>
    <property type="match status" value="1"/>
</dbReference>
<feature type="transmembrane region" description="Helical" evidence="1">
    <location>
        <begin position="194"/>
        <end position="215"/>
    </location>
</feature>
<feature type="transmembrane region" description="Helical" evidence="1">
    <location>
        <begin position="6"/>
        <end position="30"/>
    </location>
</feature>
<dbReference type="Proteomes" id="UP000320359">
    <property type="component" value="Unassembled WGS sequence"/>
</dbReference>
<feature type="transmembrane region" description="Helical" evidence="1">
    <location>
        <begin position="161"/>
        <end position="182"/>
    </location>
</feature>
<gene>
    <name evidence="3" type="ORF">FM042_02565</name>
</gene>
<dbReference type="AlphaFoldDB" id="A0A552X3Z9"/>
<name>A0A552X3Z9_9GAMM</name>
<keyword evidence="1" id="KW-1133">Transmembrane helix</keyword>
<dbReference type="Pfam" id="PF13386">
    <property type="entry name" value="DsbD_2"/>
    <property type="match status" value="1"/>
</dbReference>
<keyword evidence="1" id="KW-0472">Membrane</keyword>
<feature type="transmembrane region" description="Helical" evidence="1">
    <location>
        <begin position="128"/>
        <end position="149"/>
    </location>
</feature>
<feature type="transmembrane region" description="Helical" evidence="1">
    <location>
        <begin position="50"/>
        <end position="70"/>
    </location>
</feature>
<dbReference type="InterPro" id="IPR039447">
    <property type="entry name" value="UreH-like_TM_dom"/>
</dbReference>
<proteinExistence type="predicted"/>
<dbReference type="EMBL" id="VJWL01000001">
    <property type="protein sequence ID" value="TRW49760.1"/>
    <property type="molecule type" value="Genomic_DNA"/>
</dbReference>
<comment type="caution">
    <text evidence="3">The sequence shown here is derived from an EMBL/GenBank/DDBJ whole genome shotgun (WGS) entry which is preliminary data.</text>
</comment>
<feature type="domain" description="Urease accessory protein UreH-like transmembrane" evidence="2">
    <location>
        <begin position="10"/>
        <end position="208"/>
    </location>
</feature>
<evidence type="ECO:0000313" key="3">
    <source>
        <dbReference type="EMBL" id="TRW49760.1"/>
    </source>
</evidence>
<dbReference type="RefSeq" id="WP_143234181.1">
    <property type="nucleotide sequence ID" value="NZ_VJWL01000001.1"/>
</dbReference>
<protein>
    <submittedName>
        <fullName evidence="3">Sulfite exporter TauE/SafE family protein</fullName>
    </submittedName>
</protein>
<keyword evidence="1" id="KW-0812">Transmembrane</keyword>
<evidence type="ECO:0000256" key="1">
    <source>
        <dbReference type="SAM" id="Phobius"/>
    </source>
</evidence>
<sequence length="222" mass="23996">MTETLPFLLTALVMGFAGSGHCLAMCGGLAAAMGMHHSAPRLFLYNLGRIFSYAIAGAIVGAALLSAASLYPTLLVGLRVLAGVFMVLLGLYFIRWRQVLLWIERLGSLLWKQIQPLARKLPAEKTNLQVLLAGMIWGWLPCGLVYSALAWSALSASPMQGAAFMLVFGAGTLPAMFLTGVFSHKLQHFLQSRGFRWIAGLVMIGYGIATLVIAVQQLHMTT</sequence>
<accession>A0A552X3Z9</accession>
<evidence type="ECO:0000259" key="2">
    <source>
        <dbReference type="Pfam" id="PF13386"/>
    </source>
</evidence>
<reference evidence="3 4" key="1">
    <citation type="submission" date="2019-07" db="EMBL/GenBank/DDBJ databases">
        <authorList>
            <person name="Yang M."/>
            <person name="Zhao D."/>
            <person name="Xiang H."/>
        </authorList>
    </citation>
    <scope>NUCLEOTIDE SEQUENCE [LARGE SCALE GENOMIC DNA]</scope>
    <source>
        <strain evidence="3 4">IM1326</strain>
    </source>
</reference>
<evidence type="ECO:0000313" key="4">
    <source>
        <dbReference type="Proteomes" id="UP000320359"/>
    </source>
</evidence>
<keyword evidence="4" id="KW-1185">Reference proteome</keyword>
<dbReference type="OrthoDB" id="9798690at2"/>
<organism evidence="3 4">
    <name type="scientific">Aliidiomarina halalkaliphila</name>
    <dbReference type="NCBI Taxonomy" id="2593535"/>
    <lineage>
        <taxon>Bacteria</taxon>
        <taxon>Pseudomonadati</taxon>
        <taxon>Pseudomonadota</taxon>
        <taxon>Gammaproteobacteria</taxon>
        <taxon>Alteromonadales</taxon>
        <taxon>Idiomarinaceae</taxon>
        <taxon>Aliidiomarina</taxon>
    </lineage>
</organism>
<feature type="transmembrane region" description="Helical" evidence="1">
    <location>
        <begin position="76"/>
        <end position="94"/>
    </location>
</feature>